<keyword evidence="1" id="KW-0175">Coiled coil</keyword>
<feature type="region of interest" description="Disordered" evidence="2">
    <location>
        <begin position="103"/>
        <end position="160"/>
    </location>
</feature>
<feature type="coiled-coil region" evidence="1">
    <location>
        <begin position="27"/>
        <end position="54"/>
    </location>
</feature>
<reference evidence="3 4" key="1">
    <citation type="submission" date="2020-06" db="EMBL/GenBank/DDBJ databases">
        <authorList>
            <person name="Li R."/>
            <person name="Bekaert M."/>
        </authorList>
    </citation>
    <scope>NUCLEOTIDE SEQUENCE [LARGE SCALE GENOMIC DNA]</scope>
    <source>
        <strain evidence="4">wild</strain>
    </source>
</reference>
<feature type="compositionally biased region" description="Basic and acidic residues" evidence="2">
    <location>
        <begin position="103"/>
        <end position="120"/>
    </location>
</feature>
<accession>A0A6J8BZP9</accession>
<sequence length="160" mass="18306">MSIRDSVCVLGGVLLGCGIPYKMLRVQSAHLKQLQALQANCKQLEEKQYEDAEQTRIIEAKLEEHIKYEKTVTKQLQDKLEEIQTHQTIDKLTVEIDQINKKIESSTHEESPVEVKEESISKGPRGNYHTSNQSSISSQHDLEEDIPIDQHEVEEDRSVI</sequence>
<proteinExistence type="predicted"/>
<feature type="compositionally biased region" description="Basic and acidic residues" evidence="2">
    <location>
        <begin position="148"/>
        <end position="160"/>
    </location>
</feature>
<evidence type="ECO:0000256" key="1">
    <source>
        <dbReference type="SAM" id="Coils"/>
    </source>
</evidence>
<gene>
    <name evidence="3" type="ORF">MCOR_23538</name>
</gene>
<keyword evidence="4" id="KW-1185">Reference proteome</keyword>
<dbReference type="EMBL" id="CACVKT020004153">
    <property type="protein sequence ID" value="CAC5388259.1"/>
    <property type="molecule type" value="Genomic_DNA"/>
</dbReference>
<organism evidence="3 4">
    <name type="scientific">Mytilus coruscus</name>
    <name type="common">Sea mussel</name>
    <dbReference type="NCBI Taxonomy" id="42192"/>
    <lineage>
        <taxon>Eukaryota</taxon>
        <taxon>Metazoa</taxon>
        <taxon>Spiralia</taxon>
        <taxon>Lophotrochozoa</taxon>
        <taxon>Mollusca</taxon>
        <taxon>Bivalvia</taxon>
        <taxon>Autobranchia</taxon>
        <taxon>Pteriomorphia</taxon>
        <taxon>Mytilida</taxon>
        <taxon>Mytiloidea</taxon>
        <taxon>Mytilidae</taxon>
        <taxon>Mytilinae</taxon>
        <taxon>Mytilus</taxon>
    </lineage>
</organism>
<protein>
    <submittedName>
        <fullName evidence="3">Uncharacterized protein</fullName>
    </submittedName>
</protein>
<dbReference type="OrthoDB" id="62956at2759"/>
<evidence type="ECO:0000313" key="4">
    <source>
        <dbReference type="Proteomes" id="UP000507470"/>
    </source>
</evidence>
<dbReference type="PROSITE" id="PS51257">
    <property type="entry name" value="PROKAR_LIPOPROTEIN"/>
    <property type="match status" value="1"/>
</dbReference>
<feature type="compositionally biased region" description="Polar residues" evidence="2">
    <location>
        <begin position="128"/>
        <end position="139"/>
    </location>
</feature>
<evidence type="ECO:0000313" key="3">
    <source>
        <dbReference type="EMBL" id="CAC5388259.1"/>
    </source>
</evidence>
<dbReference type="Proteomes" id="UP000507470">
    <property type="component" value="Unassembled WGS sequence"/>
</dbReference>
<name>A0A6J8BZP9_MYTCO</name>
<dbReference type="AlphaFoldDB" id="A0A6J8BZP9"/>
<evidence type="ECO:0000256" key="2">
    <source>
        <dbReference type="SAM" id="MobiDB-lite"/>
    </source>
</evidence>